<sequence>MATREQLQAFVRHKGPIFVFAALTFGGMAFIWTAKTLEWNTYVVTAVPICLMLFYFGLSFVANGLRLHNEQAGDNLYYMGFLYTLSSLGVSLYRFSGEASIDDIVRNFGIAVTSTIVGITLRILFNQMRRDPLDIERSVRHELAEMTRRVRTELDSSAREFSSYRRTSSEMLSEGFEEIARQAEKSGEAVQKAIEAVSREAIRPIQEAAEKLAVIMDANNKIVEDRVKANNELAEAALAKLNETSKSLTGIIASFGGQVEAAGERLAAMRLPEDVIKVELAPVLSAIADMAALQSKRLDETAANTREQADRMTQALLPLDRLPERLDASLKPLDKLPEAMRAGYQAMDQVPAKIEASLKVFEGVGDKIDLALKPLNGIAKRVGSAVDLLDKASAKIGDATTTLEKSTKSTAQRHDAPDLFQATPFAAPGNATSTMIEAVTEPKGDPIILDGHPSVQTPPSEPAFLASDVQTAETSQAADEQPEPRKLWRW</sequence>
<keyword evidence="2" id="KW-1185">Reference proteome</keyword>
<accession>A0ACC5SZ03</accession>
<evidence type="ECO:0000313" key="2">
    <source>
        <dbReference type="Proteomes" id="UP000823773"/>
    </source>
</evidence>
<organism evidence="1 2">
    <name type="scientific">Ensifer adhaerens</name>
    <name type="common">Sinorhizobium morelense</name>
    <dbReference type="NCBI Taxonomy" id="106592"/>
    <lineage>
        <taxon>Bacteria</taxon>
        <taxon>Pseudomonadati</taxon>
        <taxon>Pseudomonadota</taxon>
        <taxon>Alphaproteobacteria</taxon>
        <taxon>Hyphomicrobiales</taxon>
        <taxon>Rhizobiaceae</taxon>
        <taxon>Sinorhizobium/Ensifer group</taxon>
        <taxon>Ensifer</taxon>
    </lineage>
</organism>
<proteinExistence type="predicted"/>
<dbReference type="Proteomes" id="UP000823773">
    <property type="component" value="Unassembled WGS sequence"/>
</dbReference>
<reference evidence="1" key="1">
    <citation type="submission" date="2021-03" db="EMBL/GenBank/DDBJ databases">
        <title>Genomic Encyclopedia of Type Strains, Phase IV (KMG-IV): sequencing the most valuable type-strain genomes for metagenomic binning, comparative biology and taxonomic classification.</title>
        <authorList>
            <person name="Goeker M."/>
        </authorList>
    </citation>
    <scope>NUCLEOTIDE SEQUENCE</scope>
    <source>
        <strain evidence="1">DSM 18131</strain>
    </source>
</reference>
<evidence type="ECO:0000313" key="1">
    <source>
        <dbReference type="EMBL" id="MBP1874040.1"/>
    </source>
</evidence>
<dbReference type="EMBL" id="JAGGJR010000006">
    <property type="protein sequence ID" value="MBP1874040.1"/>
    <property type="molecule type" value="Genomic_DNA"/>
</dbReference>
<gene>
    <name evidence="1" type="ORF">J2Z19_003764</name>
</gene>
<name>A0ACC5SZ03_ENSAD</name>
<protein>
    <submittedName>
        <fullName evidence="1">Conjugal transfer/entry exclusion protein</fullName>
    </submittedName>
</protein>
<comment type="caution">
    <text evidence="1">The sequence shown here is derived from an EMBL/GenBank/DDBJ whole genome shotgun (WGS) entry which is preliminary data.</text>
</comment>